<dbReference type="PANTHER" id="PTHR48261">
    <property type="entry name" value="ACETYLGLUCOSAMINYLTRANSFERASE"/>
    <property type="match status" value="1"/>
</dbReference>
<keyword evidence="2" id="KW-0808">Transferase</keyword>
<dbReference type="GO" id="GO:0016757">
    <property type="term" value="F:glycosyltransferase activity"/>
    <property type="evidence" value="ECO:0007669"/>
    <property type="project" value="InterPro"/>
</dbReference>
<dbReference type="Gene3D" id="3.90.550.10">
    <property type="entry name" value="Spore Coat Polysaccharide Biosynthesis Protein SpsA, Chain A"/>
    <property type="match status" value="1"/>
</dbReference>
<name>A0A7S4QWG6_9STRA</name>
<sequence length="366" mass="41916">METIKPVLAPLTNLDRDFYTIRINTWKRNEQLILSLDHHSQCPGVALIQVIWCDLSEGNYPAPPEIANHPSGKVFVEYHDVNSLNERFHILNDPPTKGILSLDDDVLRPCAALDAGFFRWAFHPERMVGYDARLHTASDGKNSPWGYGFLSTVEKQRRYSLTLPRAAFLHRDYMDMYMSSMPRLIFDTVEKQFNCEDIAMSFFVSSLTGGKPPLLADLWAVKSIAKLYSPSRISADNNHKAKRDQCVENFATILGLKDENGGKMLQTAKTMHWPNVMLGYGADPDKTLWNVEAHPLESSRYVALAEDVQKLKQKSDNEILYIVKSMSVEISQKAIEQGLILDTKEWKKRWPEEAKRREDEKKKKKT</sequence>
<evidence type="ECO:0000256" key="4">
    <source>
        <dbReference type="ARBA" id="ARBA00023157"/>
    </source>
</evidence>
<dbReference type="InterPro" id="IPR029044">
    <property type="entry name" value="Nucleotide-diphossugar_trans"/>
</dbReference>
<organism evidence="6">
    <name type="scientific">Ditylum brightwellii</name>
    <dbReference type="NCBI Taxonomy" id="49249"/>
    <lineage>
        <taxon>Eukaryota</taxon>
        <taxon>Sar</taxon>
        <taxon>Stramenopiles</taxon>
        <taxon>Ochrophyta</taxon>
        <taxon>Bacillariophyta</taxon>
        <taxon>Mediophyceae</taxon>
        <taxon>Lithodesmiophycidae</taxon>
        <taxon>Lithodesmiales</taxon>
        <taxon>Lithodesmiaceae</taxon>
        <taxon>Ditylum</taxon>
    </lineage>
</organism>
<protein>
    <recommendedName>
        <fullName evidence="5">Glycosyl transferase 64 domain-containing protein</fullName>
    </recommendedName>
</protein>
<reference evidence="6" key="1">
    <citation type="submission" date="2021-01" db="EMBL/GenBank/DDBJ databases">
        <authorList>
            <person name="Corre E."/>
            <person name="Pelletier E."/>
            <person name="Niang G."/>
            <person name="Scheremetjew M."/>
            <person name="Finn R."/>
            <person name="Kale V."/>
            <person name="Holt S."/>
            <person name="Cochrane G."/>
            <person name="Meng A."/>
            <person name="Brown T."/>
            <person name="Cohen L."/>
        </authorList>
    </citation>
    <scope>NUCLEOTIDE SEQUENCE</scope>
    <source>
        <strain evidence="6">GSO104</strain>
    </source>
</reference>
<feature type="domain" description="Glycosyl transferase 64" evidence="5">
    <location>
        <begin position="19"/>
        <end position="255"/>
    </location>
</feature>
<evidence type="ECO:0000256" key="2">
    <source>
        <dbReference type="ARBA" id="ARBA00022679"/>
    </source>
</evidence>
<evidence type="ECO:0000256" key="1">
    <source>
        <dbReference type="ARBA" id="ARBA00004370"/>
    </source>
</evidence>
<dbReference type="EMBL" id="HBNS01011208">
    <property type="protein sequence ID" value="CAE4596092.1"/>
    <property type="molecule type" value="Transcribed_RNA"/>
</dbReference>
<evidence type="ECO:0000259" key="5">
    <source>
        <dbReference type="Pfam" id="PF09258"/>
    </source>
</evidence>
<dbReference type="GO" id="GO:0016020">
    <property type="term" value="C:membrane"/>
    <property type="evidence" value="ECO:0007669"/>
    <property type="project" value="UniProtKB-SubCell"/>
</dbReference>
<dbReference type="Pfam" id="PF09258">
    <property type="entry name" value="Glyco_transf_64"/>
    <property type="match status" value="1"/>
</dbReference>
<comment type="subcellular location">
    <subcellularLocation>
        <location evidence="1">Membrane</location>
    </subcellularLocation>
</comment>
<evidence type="ECO:0000256" key="3">
    <source>
        <dbReference type="ARBA" id="ARBA00023136"/>
    </source>
</evidence>
<keyword evidence="4" id="KW-1015">Disulfide bond</keyword>
<gene>
    <name evidence="6" type="ORF">DBRI00130_LOCUS9061</name>
</gene>
<proteinExistence type="predicted"/>
<dbReference type="InterPro" id="IPR015338">
    <property type="entry name" value="GT64_dom"/>
</dbReference>
<dbReference type="InterPro" id="IPR004263">
    <property type="entry name" value="Exostosin"/>
</dbReference>
<dbReference type="PANTHER" id="PTHR48261:SF2">
    <property type="entry name" value="ACETYLGLUCOSAMINYLTRANSFERASE"/>
    <property type="match status" value="1"/>
</dbReference>
<evidence type="ECO:0000313" key="6">
    <source>
        <dbReference type="EMBL" id="CAE4596092.1"/>
    </source>
</evidence>
<accession>A0A7S4QWG6</accession>
<keyword evidence="3" id="KW-0472">Membrane</keyword>
<dbReference type="AlphaFoldDB" id="A0A7S4QWG6"/>